<sequence>MADSGREEGAKLLYSTAIMMLQTLSKVFQSWKNKYFVVGGNWGRDVELTKGWFKVPTHFSRPRNMSTAKCTPTEIAKALIEEISDEEGEPHSKKPRRASQKNKANEKKEKQHAVQLATCYLRAKVTELATLVPCAFYDLPLPQYV</sequence>
<dbReference type="AlphaFoldDB" id="A0AAP0QT42"/>
<evidence type="ECO:0000313" key="3">
    <source>
        <dbReference type="Proteomes" id="UP001428341"/>
    </source>
</evidence>
<comment type="caution">
    <text evidence="2">The sequence shown here is derived from an EMBL/GenBank/DDBJ whole genome shotgun (WGS) entry which is preliminary data.</text>
</comment>
<proteinExistence type="predicted"/>
<keyword evidence="3" id="KW-1185">Reference proteome</keyword>
<dbReference type="EMBL" id="JBCGBO010000003">
    <property type="protein sequence ID" value="KAK9214035.1"/>
    <property type="molecule type" value="Genomic_DNA"/>
</dbReference>
<evidence type="ECO:0000313" key="2">
    <source>
        <dbReference type="EMBL" id="KAK9214035.1"/>
    </source>
</evidence>
<gene>
    <name evidence="2" type="ORF">WN944_006021</name>
</gene>
<dbReference type="Proteomes" id="UP001428341">
    <property type="component" value="Unassembled WGS sequence"/>
</dbReference>
<feature type="region of interest" description="Disordered" evidence="1">
    <location>
        <begin position="82"/>
        <end position="109"/>
    </location>
</feature>
<organism evidence="2 3">
    <name type="scientific">Citrus x changshan-huyou</name>
    <dbReference type="NCBI Taxonomy" id="2935761"/>
    <lineage>
        <taxon>Eukaryota</taxon>
        <taxon>Viridiplantae</taxon>
        <taxon>Streptophyta</taxon>
        <taxon>Embryophyta</taxon>
        <taxon>Tracheophyta</taxon>
        <taxon>Spermatophyta</taxon>
        <taxon>Magnoliopsida</taxon>
        <taxon>eudicotyledons</taxon>
        <taxon>Gunneridae</taxon>
        <taxon>Pentapetalae</taxon>
        <taxon>rosids</taxon>
        <taxon>malvids</taxon>
        <taxon>Sapindales</taxon>
        <taxon>Rutaceae</taxon>
        <taxon>Aurantioideae</taxon>
        <taxon>Citrus</taxon>
    </lineage>
</organism>
<reference evidence="2 3" key="1">
    <citation type="submission" date="2024-05" db="EMBL/GenBank/DDBJ databases">
        <title>Haplotype-resolved chromosome-level genome assembly of Huyou (Citrus changshanensis).</title>
        <authorList>
            <person name="Miao C."/>
            <person name="Chen W."/>
            <person name="Wu Y."/>
            <person name="Wang L."/>
            <person name="Zhao S."/>
            <person name="Grierson D."/>
            <person name="Xu C."/>
            <person name="Chen K."/>
        </authorList>
    </citation>
    <scope>NUCLEOTIDE SEQUENCE [LARGE SCALE GENOMIC DNA]</scope>
    <source>
        <strain evidence="2">01-14</strain>
        <tissue evidence="2">Leaf</tissue>
    </source>
</reference>
<accession>A0AAP0QT42</accession>
<evidence type="ECO:0000256" key="1">
    <source>
        <dbReference type="SAM" id="MobiDB-lite"/>
    </source>
</evidence>
<protein>
    <submittedName>
        <fullName evidence="2">Uncharacterized protein</fullName>
    </submittedName>
</protein>
<name>A0AAP0QT42_9ROSI</name>